<evidence type="ECO:0000313" key="3">
    <source>
        <dbReference type="Proteomes" id="UP001501456"/>
    </source>
</evidence>
<keyword evidence="1" id="KW-0812">Transmembrane</keyword>
<dbReference type="PANTHER" id="PTHR30164">
    <property type="entry name" value="MTFA PEPTIDASE"/>
    <property type="match status" value="1"/>
</dbReference>
<comment type="caution">
    <text evidence="2">The sequence shown here is derived from an EMBL/GenBank/DDBJ whole genome shotgun (WGS) entry which is preliminary data.</text>
</comment>
<accession>A0ABP7GXX2</accession>
<keyword evidence="1" id="KW-0472">Membrane</keyword>
<name>A0ABP7GXX2_9FLAO</name>
<evidence type="ECO:0000256" key="1">
    <source>
        <dbReference type="SAM" id="Phobius"/>
    </source>
</evidence>
<dbReference type="InterPro" id="IPR042252">
    <property type="entry name" value="MtfA_N"/>
</dbReference>
<dbReference type="Proteomes" id="UP001501456">
    <property type="component" value="Unassembled WGS sequence"/>
</dbReference>
<keyword evidence="1" id="KW-1133">Transmembrane helix</keyword>
<dbReference type="EMBL" id="BAABBI010000001">
    <property type="protein sequence ID" value="GAA3773292.1"/>
    <property type="molecule type" value="Genomic_DNA"/>
</dbReference>
<dbReference type="PANTHER" id="PTHR30164:SF2">
    <property type="entry name" value="PROTEIN MTFA"/>
    <property type="match status" value="1"/>
</dbReference>
<feature type="transmembrane region" description="Helical" evidence="1">
    <location>
        <begin position="12"/>
        <end position="41"/>
    </location>
</feature>
<dbReference type="CDD" id="cd20170">
    <property type="entry name" value="Peptidase_M90-like"/>
    <property type="match status" value="1"/>
</dbReference>
<dbReference type="Pfam" id="PF06167">
    <property type="entry name" value="Peptidase_M90"/>
    <property type="match status" value="1"/>
</dbReference>
<dbReference type="RefSeq" id="WP_344726085.1">
    <property type="nucleotide sequence ID" value="NZ_BAABBI010000001.1"/>
</dbReference>
<reference evidence="3" key="1">
    <citation type="journal article" date="2019" name="Int. J. Syst. Evol. Microbiol.">
        <title>The Global Catalogue of Microorganisms (GCM) 10K type strain sequencing project: providing services to taxonomists for standard genome sequencing and annotation.</title>
        <authorList>
            <consortium name="The Broad Institute Genomics Platform"/>
            <consortium name="The Broad Institute Genome Sequencing Center for Infectious Disease"/>
            <person name="Wu L."/>
            <person name="Ma J."/>
        </authorList>
    </citation>
    <scope>NUCLEOTIDE SEQUENCE [LARGE SCALE GENOMIC DNA]</scope>
    <source>
        <strain evidence="3">JCM 17525</strain>
    </source>
</reference>
<evidence type="ECO:0000313" key="2">
    <source>
        <dbReference type="EMBL" id="GAA3773292.1"/>
    </source>
</evidence>
<gene>
    <name evidence="2" type="ORF">GCM10022271_01680</name>
</gene>
<dbReference type="SUPFAM" id="SSF55486">
    <property type="entry name" value="Metalloproteases ('zincins'), catalytic domain"/>
    <property type="match status" value="1"/>
</dbReference>
<dbReference type="InterPro" id="IPR010384">
    <property type="entry name" value="MtfA_fam"/>
</dbReference>
<dbReference type="Gene3D" id="1.10.472.150">
    <property type="entry name" value="Glucose-regulated metallo-peptidase M90, N-terminal domain"/>
    <property type="match status" value="1"/>
</dbReference>
<proteinExistence type="predicted"/>
<keyword evidence="3" id="KW-1185">Reference proteome</keyword>
<sequence length="280" mass="32654">MIELPDLPNETLIMLAILLIALVFLVFYAIVNMIDMVYVMYAKRPLYRFLMPPFSKLSKPHLKVLETQFPFYSKLSQKNKRVFQHRLAKFIKRKNIVGRDGLVVNDDMIVLISATSIMLTLGFRDYALRGVKHIIVYPSIFYSNTNESHHKGEYNPKLETLVFSWEHFLEGYDVTNDNLNLGIHEFAHAIHLNSLKNKDVSATIFVDGFSKLTAMLSDNKSLKNRLISSEYFRDYAFTNQFEFIAVLIENFIETPQEFKSQFPSIYVSIKQMLNFNFKGY</sequence>
<protein>
    <submittedName>
        <fullName evidence="2">Zinc-dependent peptidase</fullName>
    </submittedName>
</protein>
<organism evidence="2 3">
    <name type="scientific">Corallibacter vietnamensis</name>
    <dbReference type="NCBI Taxonomy" id="904130"/>
    <lineage>
        <taxon>Bacteria</taxon>
        <taxon>Pseudomonadati</taxon>
        <taxon>Bacteroidota</taxon>
        <taxon>Flavobacteriia</taxon>
        <taxon>Flavobacteriales</taxon>
        <taxon>Flavobacteriaceae</taxon>
        <taxon>Corallibacter</taxon>
    </lineage>
</organism>